<dbReference type="GO" id="GO:0043190">
    <property type="term" value="C:ATP-binding cassette (ABC) transporter complex"/>
    <property type="evidence" value="ECO:0007669"/>
    <property type="project" value="InterPro"/>
</dbReference>
<keyword evidence="3 6" id="KW-1133">Transmembrane helix</keyword>
<dbReference type="AlphaFoldDB" id="A0A7W7WQ05"/>
<comment type="subcellular location">
    <subcellularLocation>
        <location evidence="6">Cell membrane</location>
        <topology evidence="6">Multi-pass membrane protein</topology>
    </subcellularLocation>
    <subcellularLocation>
        <location evidence="1">Membrane</location>
        <topology evidence="1">Multi-pass membrane protein</topology>
    </subcellularLocation>
</comment>
<keyword evidence="6" id="KW-1003">Cell membrane</keyword>
<evidence type="ECO:0000313" key="8">
    <source>
        <dbReference type="EMBL" id="MBB4959314.1"/>
    </source>
</evidence>
<keyword evidence="4 6" id="KW-0472">Membrane</keyword>
<sequence length="275" mass="30029">MTVLVSGGSQAPLDRLRWAIVDTWTITRRELAHWANHPLQIAVGWAFPVMVLLMFAYLFGGGMTVPGGGGYREFLMPGMFAMTMVFGIETTFAGIATDASRGITDRFRSMPMAGSAVVAGRTAADMLNSLVGLAVMLLCGLAVGWHWRDGIGRALLALGLVLLLRVALLWIGIYLGLVIRNPEAVAVLQFLVWPLGFLSNAFVAPETMPGWLALVTEWNPLSATISAARELFGNPGWEGDSWIAQHAVLMAVVWPTLLTAIFFPLSVRRYRRLSR</sequence>
<dbReference type="Proteomes" id="UP000578819">
    <property type="component" value="Unassembled WGS sequence"/>
</dbReference>
<keyword evidence="2 6" id="KW-0812">Transmembrane</keyword>
<gene>
    <name evidence="8" type="ORF">FHR38_003047</name>
</gene>
<dbReference type="InterPro" id="IPR013525">
    <property type="entry name" value="ABC2_TM"/>
</dbReference>
<dbReference type="InterPro" id="IPR047817">
    <property type="entry name" value="ABC2_TM_bact-type"/>
</dbReference>
<evidence type="ECO:0000256" key="2">
    <source>
        <dbReference type="ARBA" id="ARBA00022692"/>
    </source>
</evidence>
<comment type="similarity">
    <text evidence="6">Belongs to the ABC-2 integral membrane protein family.</text>
</comment>
<feature type="transmembrane region" description="Helical" evidence="6">
    <location>
        <begin position="184"/>
        <end position="204"/>
    </location>
</feature>
<dbReference type="GO" id="GO:0046677">
    <property type="term" value="P:response to antibiotic"/>
    <property type="evidence" value="ECO:0007669"/>
    <property type="project" value="UniProtKB-KW"/>
</dbReference>
<comment type="caution">
    <text evidence="8">The sequence shown here is derived from an EMBL/GenBank/DDBJ whole genome shotgun (WGS) entry which is preliminary data.</text>
</comment>
<dbReference type="PIRSF" id="PIRSF006648">
    <property type="entry name" value="DrrB"/>
    <property type="match status" value="1"/>
</dbReference>
<dbReference type="InterPro" id="IPR000412">
    <property type="entry name" value="ABC_2_transport"/>
</dbReference>
<proteinExistence type="inferred from homology"/>
<feature type="transmembrane region" description="Helical" evidence="6">
    <location>
        <begin position="242"/>
        <end position="265"/>
    </location>
</feature>
<evidence type="ECO:0000256" key="3">
    <source>
        <dbReference type="ARBA" id="ARBA00022989"/>
    </source>
</evidence>
<protein>
    <recommendedName>
        <fullName evidence="6">Transport permease protein</fullName>
    </recommendedName>
</protein>
<keyword evidence="6" id="KW-0813">Transport</keyword>
<dbReference type="EMBL" id="JACHJW010000001">
    <property type="protein sequence ID" value="MBB4959314.1"/>
    <property type="molecule type" value="Genomic_DNA"/>
</dbReference>
<dbReference type="GO" id="GO:0140359">
    <property type="term" value="F:ABC-type transporter activity"/>
    <property type="evidence" value="ECO:0007669"/>
    <property type="project" value="InterPro"/>
</dbReference>
<evidence type="ECO:0000256" key="4">
    <source>
        <dbReference type="ARBA" id="ARBA00023136"/>
    </source>
</evidence>
<evidence type="ECO:0000256" key="1">
    <source>
        <dbReference type="ARBA" id="ARBA00004141"/>
    </source>
</evidence>
<dbReference type="PANTHER" id="PTHR43229">
    <property type="entry name" value="NODULATION PROTEIN J"/>
    <property type="match status" value="1"/>
</dbReference>
<organism evidence="8 9">
    <name type="scientific">Micromonospora polyrhachis</name>
    <dbReference type="NCBI Taxonomy" id="1282883"/>
    <lineage>
        <taxon>Bacteria</taxon>
        <taxon>Bacillati</taxon>
        <taxon>Actinomycetota</taxon>
        <taxon>Actinomycetes</taxon>
        <taxon>Micromonosporales</taxon>
        <taxon>Micromonosporaceae</taxon>
        <taxon>Micromonospora</taxon>
    </lineage>
</organism>
<feature type="domain" description="ABC transmembrane type-2" evidence="7">
    <location>
        <begin position="39"/>
        <end position="273"/>
    </location>
</feature>
<dbReference type="RefSeq" id="WP_184535265.1">
    <property type="nucleotide sequence ID" value="NZ_JACHJW010000001.1"/>
</dbReference>
<keyword evidence="5" id="KW-0046">Antibiotic resistance</keyword>
<feature type="transmembrane region" description="Helical" evidence="6">
    <location>
        <begin position="79"/>
        <end position="100"/>
    </location>
</feature>
<evidence type="ECO:0000259" key="7">
    <source>
        <dbReference type="PROSITE" id="PS51012"/>
    </source>
</evidence>
<dbReference type="PANTHER" id="PTHR43229:SF2">
    <property type="entry name" value="NODULATION PROTEIN J"/>
    <property type="match status" value="1"/>
</dbReference>
<accession>A0A7W7WQ05</accession>
<evidence type="ECO:0000313" key="9">
    <source>
        <dbReference type="Proteomes" id="UP000578819"/>
    </source>
</evidence>
<evidence type="ECO:0000256" key="5">
    <source>
        <dbReference type="ARBA" id="ARBA00023251"/>
    </source>
</evidence>
<reference evidence="8 9" key="1">
    <citation type="submission" date="2020-08" db="EMBL/GenBank/DDBJ databases">
        <title>Sequencing the genomes of 1000 actinobacteria strains.</title>
        <authorList>
            <person name="Klenk H.-P."/>
        </authorList>
    </citation>
    <scope>NUCLEOTIDE SEQUENCE [LARGE SCALE GENOMIC DNA]</scope>
    <source>
        <strain evidence="8 9">DSM 45886</strain>
    </source>
</reference>
<keyword evidence="9" id="KW-1185">Reference proteome</keyword>
<dbReference type="Pfam" id="PF01061">
    <property type="entry name" value="ABC2_membrane"/>
    <property type="match status" value="1"/>
</dbReference>
<feature type="transmembrane region" description="Helical" evidence="6">
    <location>
        <begin position="154"/>
        <end position="177"/>
    </location>
</feature>
<feature type="transmembrane region" description="Helical" evidence="6">
    <location>
        <begin position="130"/>
        <end position="148"/>
    </location>
</feature>
<feature type="transmembrane region" description="Helical" evidence="6">
    <location>
        <begin position="38"/>
        <end position="59"/>
    </location>
</feature>
<evidence type="ECO:0000256" key="6">
    <source>
        <dbReference type="RuleBase" id="RU361157"/>
    </source>
</evidence>
<name>A0A7W7WQ05_9ACTN</name>
<dbReference type="InterPro" id="IPR051784">
    <property type="entry name" value="Nod_factor_ABC_transporter"/>
</dbReference>
<dbReference type="PROSITE" id="PS51012">
    <property type="entry name" value="ABC_TM2"/>
    <property type="match status" value="1"/>
</dbReference>